<proteinExistence type="predicted"/>
<evidence type="ECO:0008006" key="3">
    <source>
        <dbReference type="Google" id="ProtNLM"/>
    </source>
</evidence>
<keyword evidence="2" id="KW-1185">Reference proteome</keyword>
<dbReference type="RefSeq" id="WP_058483028.1">
    <property type="nucleotide sequence ID" value="NZ_CAAAII010000019.1"/>
</dbReference>
<reference evidence="1 2" key="1">
    <citation type="submission" date="2015-11" db="EMBL/GenBank/DDBJ databases">
        <title>Genomic analysis of 38 Legionella species identifies large and diverse effector repertoires.</title>
        <authorList>
            <person name="Burstein D."/>
            <person name="Amaro F."/>
            <person name="Zusman T."/>
            <person name="Lifshitz Z."/>
            <person name="Cohen O."/>
            <person name="Gilbert J.A."/>
            <person name="Pupko T."/>
            <person name="Shuman H.A."/>
            <person name="Segal G."/>
        </authorList>
    </citation>
    <scope>NUCLEOTIDE SEQUENCE [LARGE SCALE GENOMIC DNA]</scope>
    <source>
        <strain evidence="1 2">Mt.St.Helens-9</strain>
    </source>
</reference>
<dbReference type="OrthoDB" id="5652012at2"/>
<name>A0A0W0Z542_LEGSP</name>
<dbReference type="PATRIC" id="fig|452.5.peg.1196"/>
<dbReference type="AlphaFoldDB" id="A0A0W0Z542"/>
<gene>
    <name evidence="1" type="ORF">Lspi_1086</name>
</gene>
<organism evidence="1 2">
    <name type="scientific">Legionella spiritensis</name>
    <dbReference type="NCBI Taxonomy" id="452"/>
    <lineage>
        <taxon>Bacteria</taxon>
        <taxon>Pseudomonadati</taxon>
        <taxon>Pseudomonadota</taxon>
        <taxon>Gammaproteobacteria</taxon>
        <taxon>Legionellales</taxon>
        <taxon>Legionellaceae</taxon>
        <taxon>Legionella</taxon>
    </lineage>
</organism>
<accession>A0A0W0Z542</accession>
<evidence type="ECO:0000313" key="2">
    <source>
        <dbReference type="Proteomes" id="UP000054877"/>
    </source>
</evidence>
<evidence type="ECO:0000313" key="1">
    <source>
        <dbReference type="EMBL" id="KTD64279.1"/>
    </source>
</evidence>
<dbReference type="Proteomes" id="UP000054877">
    <property type="component" value="Unassembled WGS sequence"/>
</dbReference>
<dbReference type="EMBL" id="LNYX01000013">
    <property type="protein sequence ID" value="KTD64279.1"/>
    <property type="molecule type" value="Genomic_DNA"/>
</dbReference>
<comment type="caution">
    <text evidence="1">The sequence shown here is derived from an EMBL/GenBank/DDBJ whole genome shotgun (WGS) entry which is preliminary data.</text>
</comment>
<protein>
    <recommendedName>
        <fullName evidence="3">Transglutaminase-like domain-containing protein</fullName>
    </recommendedName>
</protein>
<sequence length="237" mass="28067">MRYFRNLFFEKVEINVAEISREELKKLSDKFCISRTGVEMIDCFEKGMLPGTQELPPKFTTYKENIMSLEEYENLDRELMDIRTRSSSMAEYRQQSEEINYANCTSLACFLCDALESKGIHAKVFGLGGAHHFVIAQEQNNPNFIIVADPWADMQFRMEIKNPVHNLEELSAKDRLRIAKKYSKETGLYQDYREQLEKLLNPLDIEDVDSREYYIEHFFEIQPPERWFEFNIQKGLR</sequence>